<dbReference type="Gene3D" id="3.40.50.300">
    <property type="entry name" value="P-loop containing nucleotide triphosphate hydrolases"/>
    <property type="match status" value="1"/>
</dbReference>
<dbReference type="InterPro" id="IPR026983">
    <property type="entry name" value="DHC"/>
</dbReference>
<dbReference type="PANTHER" id="PTHR46532:SF13">
    <property type="entry name" value="CYTOPLASMIC DYNEIN 1 HEAVY CHAIN 1"/>
    <property type="match status" value="1"/>
</dbReference>
<accession>A0A1X7T2Q8</accession>
<dbReference type="InterPro" id="IPR027417">
    <property type="entry name" value="P-loop_NTPase"/>
</dbReference>
<dbReference type="AlphaFoldDB" id="A0A1X7T2Q8"/>
<dbReference type="PANTHER" id="PTHR46532">
    <property type="entry name" value="MALE FERTILITY FACTOR KL5"/>
    <property type="match status" value="1"/>
</dbReference>
<dbReference type="SUPFAM" id="SSF52540">
    <property type="entry name" value="P-loop containing nucleoside triphosphate hydrolases"/>
    <property type="match status" value="1"/>
</dbReference>
<dbReference type="OrthoDB" id="447173at2759"/>
<dbReference type="GO" id="GO:0045505">
    <property type="term" value="F:dynein intermediate chain binding"/>
    <property type="evidence" value="ECO:0007669"/>
    <property type="project" value="InterPro"/>
</dbReference>
<dbReference type="InParanoid" id="A0A1X7T2Q8"/>
<dbReference type="Pfam" id="PF12775">
    <property type="entry name" value="AAA_7"/>
    <property type="match status" value="1"/>
</dbReference>
<dbReference type="EnsemblMetazoa" id="Aqu2.1.08765_001">
    <property type="protein sequence ID" value="Aqu2.1.08765_001"/>
    <property type="gene ID" value="Aqu2.1.08765"/>
</dbReference>
<dbReference type="eggNOG" id="KOG3595">
    <property type="taxonomic scope" value="Eukaryota"/>
</dbReference>
<proteinExistence type="predicted"/>
<protein>
    <submittedName>
        <fullName evidence="1">Uncharacterized protein</fullName>
    </submittedName>
</protein>
<dbReference type="GO" id="GO:0005858">
    <property type="term" value="C:axonemal dynein complex"/>
    <property type="evidence" value="ECO:0007669"/>
    <property type="project" value="TreeGrafter"/>
</dbReference>
<organism evidence="1">
    <name type="scientific">Amphimedon queenslandica</name>
    <name type="common">Sponge</name>
    <dbReference type="NCBI Taxonomy" id="400682"/>
    <lineage>
        <taxon>Eukaryota</taxon>
        <taxon>Metazoa</taxon>
        <taxon>Porifera</taxon>
        <taxon>Demospongiae</taxon>
        <taxon>Heteroscleromorpha</taxon>
        <taxon>Haplosclerida</taxon>
        <taxon>Niphatidae</taxon>
        <taxon>Amphimedon</taxon>
    </lineage>
</organism>
<dbReference type="STRING" id="400682.A0A1X7T2Q8"/>
<name>A0A1X7T2Q8_AMPQE</name>
<sequence length="120" mass="14058">MLTYFYVVALNVSSATTPELLLKRFDHYCEYKRTPNGVVMAPSQIGKWLVLFCDEINLPDLEKYGTHRVISFLRQIVEDSRFYRTSNHTWVTIERIQSVGACNPRTDRGRKPLSHRYSML</sequence>
<evidence type="ECO:0000313" key="1">
    <source>
        <dbReference type="EnsemblMetazoa" id="Aqu2.1.08765_001"/>
    </source>
</evidence>
<dbReference type="GO" id="GO:0007018">
    <property type="term" value="P:microtubule-based movement"/>
    <property type="evidence" value="ECO:0007669"/>
    <property type="project" value="InterPro"/>
</dbReference>
<reference evidence="1" key="1">
    <citation type="submission" date="2017-05" db="UniProtKB">
        <authorList>
            <consortium name="EnsemblMetazoa"/>
        </authorList>
    </citation>
    <scope>IDENTIFICATION</scope>
</reference>
<dbReference type="GO" id="GO:0051959">
    <property type="term" value="F:dynein light intermediate chain binding"/>
    <property type="evidence" value="ECO:0007669"/>
    <property type="project" value="InterPro"/>
</dbReference>